<dbReference type="EC" id="1.1.1.6" evidence="6"/>
<evidence type="ECO:0000256" key="11">
    <source>
        <dbReference type="PIRSR" id="PIRSR000112-3"/>
    </source>
</evidence>
<dbReference type="Proteomes" id="UP000886597">
    <property type="component" value="Unassembled WGS sequence"/>
</dbReference>
<dbReference type="NCBIfam" id="NF006941">
    <property type="entry name" value="PRK09423.1"/>
    <property type="match status" value="1"/>
</dbReference>
<feature type="binding site" evidence="9">
    <location>
        <position position="283"/>
    </location>
    <ligand>
        <name>glycerol</name>
        <dbReference type="ChEBI" id="CHEBI:17754"/>
    </ligand>
</feature>
<dbReference type="PROSITE" id="PS00913">
    <property type="entry name" value="ADH_IRON_1"/>
    <property type="match status" value="1"/>
</dbReference>
<keyword evidence="9" id="KW-0862">Zinc</keyword>
<feature type="domain" description="Alcohol dehydrogenase iron-type/glycerol dehydrogenase GldA" evidence="12">
    <location>
        <begin position="8"/>
        <end position="153"/>
    </location>
</feature>
<dbReference type="Gene3D" id="1.20.1090.10">
    <property type="entry name" value="Dehydroquinate synthase-like - alpha domain"/>
    <property type="match status" value="1"/>
</dbReference>
<comment type="pathway">
    <text evidence="5">Polyol metabolism; glycerol fermentation; glycerone phosphate from glycerol (oxidative route): step 1/2.</text>
</comment>
<proteinExistence type="inferred from homology"/>
<dbReference type="SUPFAM" id="SSF56796">
    <property type="entry name" value="Dehydroquinate synthase-like"/>
    <property type="match status" value="1"/>
</dbReference>
<evidence type="ECO:0000313" key="13">
    <source>
        <dbReference type="EMBL" id="GEQ49270.1"/>
    </source>
</evidence>
<evidence type="ECO:0000313" key="15">
    <source>
        <dbReference type="Proteomes" id="UP000886597"/>
    </source>
</evidence>
<dbReference type="Gene3D" id="3.40.50.1970">
    <property type="match status" value="1"/>
</dbReference>
<dbReference type="PIRSF" id="PIRSF000112">
    <property type="entry name" value="Glycerol_dehydrogenase"/>
    <property type="match status" value="1"/>
</dbReference>
<dbReference type="GO" id="GO:0046872">
    <property type="term" value="F:metal ion binding"/>
    <property type="evidence" value="ECO:0007669"/>
    <property type="project" value="UniProtKB-KW"/>
</dbReference>
<comment type="cofactor">
    <cofactor evidence="9">
        <name>Zn(2+)</name>
        <dbReference type="ChEBI" id="CHEBI:29105"/>
    </cofactor>
    <text evidence="9">Binds 1 zinc ion per subunit.</text>
</comment>
<keyword evidence="16" id="KW-1185">Reference proteome</keyword>
<reference evidence="14" key="1">
    <citation type="submission" date="2019-08" db="EMBL/GenBank/DDBJ databases">
        <authorList>
            <person name="Ishikawa M."/>
            <person name="Suzuki T."/>
            <person name="Matsutani M."/>
        </authorList>
    </citation>
    <scope>NUCLEOTIDE SEQUENCE</scope>
    <source>
        <strain evidence="14">7C1</strain>
        <strain evidence="13">8C4</strain>
    </source>
</reference>
<feature type="binding site" evidence="11">
    <location>
        <begin position="94"/>
        <end position="98"/>
    </location>
    <ligand>
        <name>NAD(+)</name>
        <dbReference type="ChEBI" id="CHEBI:57540"/>
    </ligand>
</feature>
<feature type="binding site" evidence="9">
    <location>
        <position position="266"/>
    </location>
    <ligand>
        <name>glycerol</name>
        <dbReference type="ChEBI" id="CHEBI:17754"/>
    </ligand>
</feature>
<dbReference type="GO" id="GO:0005829">
    <property type="term" value="C:cytosol"/>
    <property type="evidence" value="ECO:0007669"/>
    <property type="project" value="TreeGrafter"/>
</dbReference>
<gene>
    <name evidence="14" type="primary">gldA_3</name>
    <name evidence="13" type="synonym">gldA_1</name>
    <name evidence="13" type="ORF">TK11N_11220</name>
    <name evidence="14" type="ORF">TK2N_22060</name>
</gene>
<evidence type="ECO:0000256" key="10">
    <source>
        <dbReference type="PIRSR" id="PIRSR000112-2"/>
    </source>
</evidence>
<evidence type="ECO:0000256" key="4">
    <source>
        <dbReference type="ARBA" id="ARBA00023027"/>
    </source>
</evidence>
<keyword evidence="3" id="KW-0560">Oxidoreductase</keyword>
<dbReference type="AlphaFoldDB" id="A0AAN4UDD1"/>
<feature type="binding site" evidence="9">
    <location>
        <position position="171"/>
    </location>
    <ligand>
        <name>glycerol</name>
        <dbReference type="ChEBI" id="CHEBI:17754"/>
    </ligand>
</feature>
<sequence>MRKALVLPTKYVQGENELNNLGYFVSSFGKNALLIGKSEDIERVRTKLDQTAEKFGVELFEGGFNGEATRNEVKRLQSVLKERPADCVVGLGGGKALDTAKVVADSEGLEVVIAPTIAAQDAPTSHSAVLYTEEHNFDDYYYCKKSPGVVLADTTVIAQAPTRFLLAGMGDAMSTYFEARATHNSYSQVNASLPMGTREGYTPPARGTYAALNLAKLCFENLLEDGLKAKLSADTNLVTESLNKIVETNILLSGLGFESGGLAAAHAIYNGMTVLPGTHDYLHGEQVAFTTLIQLVLEDAAKEEINTVLHFYDSVGLPMTLEDIGVNEITYDQALEVAQKACIPEESIHSMPFPITEDQVANAIIVADQVGEEYKKNGQL</sequence>
<evidence type="ECO:0000256" key="6">
    <source>
        <dbReference type="ARBA" id="ARBA00039147"/>
    </source>
</evidence>
<keyword evidence="4 11" id="KW-0520">NAD</keyword>
<evidence type="ECO:0000256" key="5">
    <source>
        <dbReference type="ARBA" id="ARBA00037918"/>
    </source>
</evidence>
<comment type="similarity">
    <text evidence="1">Belongs to the iron-containing alcohol dehydrogenase family.</text>
</comment>
<dbReference type="EMBL" id="BKBQ01000044">
    <property type="protein sequence ID" value="GEQ55362.1"/>
    <property type="molecule type" value="Genomic_DNA"/>
</dbReference>
<dbReference type="PANTHER" id="PTHR43616:SF5">
    <property type="entry name" value="GLYCEROL DEHYDROGENASE 1"/>
    <property type="match status" value="1"/>
</dbReference>
<comment type="caution">
    <text evidence="14">The sequence shown here is derived from an EMBL/GenBank/DDBJ whole genome shotgun (WGS) entry which is preliminary data.</text>
</comment>
<comment type="catalytic activity">
    <reaction evidence="8">
        <text>glycerol + NAD(+) = dihydroxyacetone + NADH + H(+)</text>
        <dbReference type="Rhea" id="RHEA:13769"/>
        <dbReference type="ChEBI" id="CHEBI:15378"/>
        <dbReference type="ChEBI" id="CHEBI:16016"/>
        <dbReference type="ChEBI" id="CHEBI:17754"/>
        <dbReference type="ChEBI" id="CHEBI:57540"/>
        <dbReference type="ChEBI" id="CHEBI:57945"/>
        <dbReference type="EC" id="1.1.1.6"/>
    </reaction>
</comment>
<dbReference type="PANTHER" id="PTHR43616">
    <property type="entry name" value="GLYCEROL DEHYDROGENASE"/>
    <property type="match status" value="1"/>
</dbReference>
<dbReference type="RefSeq" id="WP_202583854.1">
    <property type="nucleotide sequence ID" value="NZ_BKBO01000014.1"/>
</dbReference>
<dbReference type="EMBL" id="BKBO01000014">
    <property type="protein sequence ID" value="GEQ49270.1"/>
    <property type="molecule type" value="Genomic_DNA"/>
</dbReference>
<evidence type="ECO:0000256" key="3">
    <source>
        <dbReference type="ARBA" id="ARBA00023002"/>
    </source>
</evidence>
<organism evidence="14 15">
    <name type="scientific">Tetragenococcus koreensis</name>
    <dbReference type="NCBI Taxonomy" id="290335"/>
    <lineage>
        <taxon>Bacteria</taxon>
        <taxon>Bacillati</taxon>
        <taxon>Bacillota</taxon>
        <taxon>Bacilli</taxon>
        <taxon>Lactobacillales</taxon>
        <taxon>Enterococcaceae</taxon>
        <taxon>Tetragenococcus</taxon>
    </lineage>
</organism>
<evidence type="ECO:0000313" key="16">
    <source>
        <dbReference type="Proteomes" id="UP000886607"/>
    </source>
</evidence>
<evidence type="ECO:0000256" key="7">
    <source>
        <dbReference type="ARBA" id="ARBA00040132"/>
    </source>
</evidence>
<name>A0AAN4UDD1_9ENTE</name>
<dbReference type="Pfam" id="PF00465">
    <property type="entry name" value="Fe-ADH"/>
    <property type="match status" value="1"/>
</dbReference>
<dbReference type="Proteomes" id="UP000886607">
    <property type="component" value="Unassembled WGS sequence"/>
</dbReference>
<evidence type="ECO:0000259" key="12">
    <source>
        <dbReference type="Pfam" id="PF00465"/>
    </source>
</evidence>
<dbReference type="GO" id="GO:0008888">
    <property type="term" value="F:glycerol dehydrogenase (NAD+) activity"/>
    <property type="evidence" value="ECO:0007669"/>
    <property type="project" value="UniProtKB-EC"/>
</dbReference>
<dbReference type="InterPro" id="IPR016205">
    <property type="entry name" value="Glycerol_DH"/>
</dbReference>
<accession>A0AAN4UDD1</accession>
<evidence type="ECO:0000256" key="8">
    <source>
        <dbReference type="ARBA" id="ARBA00049006"/>
    </source>
</evidence>
<protein>
    <recommendedName>
        <fullName evidence="7">Glycerol dehydrogenase</fullName>
        <ecNumber evidence="6">1.1.1.6</ecNumber>
    </recommendedName>
</protein>
<evidence type="ECO:0000313" key="14">
    <source>
        <dbReference type="EMBL" id="GEQ55362.1"/>
    </source>
</evidence>
<feature type="binding site" evidence="10">
    <location>
        <position position="121"/>
    </location>
    <ligand>
        <name>glycerol</name>
        <dbReference type="ChEBI" id="CHEBI:17754"/>
    </ligand>
</feature>
<evidence type="ECO:0000256" key="1">
    <source>
        <dbReference type="ARBA" id="ARBA00007358"/>
    </source>
</evidence>
<dbReference type="InterPro" id="IPR001670">
    <property type="entry name" value="ADH_Fe/GldA"/>
</dbReference>
<feature type="binding site" evidence="11">
    <location>
        <position position="125"/>
    </location>
    <ligand>
        <name>NAD(+)</name>
        <dbReference type="ChEBI" id="CHEBI:57540"/>
    </ligand>
</feature>
<dbReference type="InterPro" id="IPR018211">
    <property type="entry name" value="ADH_Fe_CS"/>
</dbReference>
<evidence type="ECO:0000256" key="9">
    <source>
        <dbReference type="PIRSR" id="PIRSR000112-1"/>
    </source>
</evidence>
<evidence type="ECO:0000256" key="2">
    <source>
        <dbReference type="ARBA" id="ARBA00022723"/>
    </source>
</evidence>
<keyword evidence="2 9" id="KW-0479">Metal-binding</keyword>
<dbReference type="PROSITE" id="PS00060">
    <property type="entry name" value="ADH_IRON_2"/>
    <property type="match status" value="1"/>
</dbReference>
<feature type="binding site" evidence="11">
    <location>
        <position position="131"/>
    </location>
    <ligand>
        <name>NAD(+)</name>
        <dbReference type="ChEBI" id="CHEBI:57540"/>
    </ligand>
</feature>
<reference evidence="14" key="2">
    <citation type="journal article" date="2020" name="Int. Dairy J.">
        <title>Lactic acid bacterial diversity in Brie cheese focusing on salt concentration and pH of isolation medium and characterisation of halophilic and alkaliphilic lactic acid bacterial isolates.</title>
        <authorList>
            <person name="Unno R."/>
            <person name="Matsutani M."/>
            <person name="Suzuki T."/>
            <person name="Kodama K."/>
            <person name="Matsushita H."/>
            <person name="Yamasato K."/>
            <person name="Koizumi Y."/>
            <person name="Ishikawa M."/>
        </authorList>
    </citation>
    <scope>NUCLEOTIDE SEQUENCE</scope>
    <source>
        <strain evidence="14">7C1</strain>
        <strain evidence="13">8C4</strain>
    </source>
</reference>
<dbReference type="CDD" id="cd08170">
    <property type="entry name" value="GlyDH"/>
    <property type="match status" value="1"/>
</dbReference>